<dbReference type="PANTHER" id="PTHR21666:SF270">
    <property type="entry name" value="MUREIN HYDROLASE ACTIVATOR ENVC"/>
    <property type="match status" value="1"/>
</dbReference>
<proteinExistence type="predicted"/>
<dbReference type="InterPro" id="IPR018392">
    <property type="entry name" value="LysM"/>
</dbReference>
<dbReference type="Proteomes" id="UP000824090">
    <property type="component" value="Unassembled WGS sequence"/>
</dbReference>
<keyword evidence="4" id="KW-0472">Membrane</keyword>
<reference evidence="7" key="1">
    <citation type="submission" date="2020-10" db="EMBL/GenBank/DDBJ databases">
        <authorList>
            <person name="Gilroy R."/>
        </authorList>
    </citation>
    <scope>NUCLEOTIDE SEQUENCE</scope>
    <source>
        <strain evidence="7">ChiHcec3-6078</strain>
    </source>
</reference>
<feature type="region of interest" description="Disordered" evidence="3">
    <location>
        <begin position="1"/>
        <end position="62"/>
    </location>
</feature>
<organism evidence="7 8">
    <name type="scientific">Candidatus Allocopromorpha excrementigallinarum</name>
    <dbReference type="NCBI Taxonomy" id="2840742"/>
    <lineage>
        <taxon>Bacteria</taxon>
        <taxon>Bacillati</taxon>
        <taxon>Bacillota</taxon>
        <taxon>Clostridia</taxon>
        <taxon>Eubacteriales</taxon>
        <taxon>Eubacteriaceae</taxon>
        <taxon>Eubacteriaceae incertae sedis</taxon>
        <taxon>Candidatus Allocopromorpha</taxon>
    </lineage>
</organism>
<dbReference type="AlphaFoldDB" id="A0A9D1L635"/>
<dbReference type="InterPro" id="IPR036779">
    <property type="entry name" value="LysM_dom_sf"/>
</dbReference>
<evidence type="ECO:0000256" key="3">
    <source>
        <dbReference type="SAM" id="MobiDB-lite"/>
    </source>
</evidence>
<evidence type="ECO:0000256" key="2">
    <source>
        <dbReference type="SAM" id="Coils"/>
    </source>
</evidence>
<feature type="compositionally biased region" description="Basic and acidic residues" evidence="3">
    <location>
        <begin position="227"/>
        <end position="237"/>
    </location>
</feature>
<dbReference type="SMART" id="SM01208">
    <property type="entry name" value="G5"/>
    <property type="match status" value="1"/>
</dbReference>
<evidence type="ECO:0000313" key="7">
    <source>
        <dbReference type="EMBL" id="HIU26304.1"/>
    </source>
</evidence>
<keyword evidence="4" id="KW-1133">Transmembrane helix</keyword>
<evidence type="ECO:0000256" key="4">
    <source>
        <dbReference type="SAM" id="Phobius"/>
    </source>
</evidence>
<gene>
    <name evidence="7" type="ORF">IAC50_07425</name>
</gene>
<dbReference type="PROSITE" id="PS51109">
    <property type="entry name" value="G5"/>
    <property type="match status" value="1"/>
</dbReference>
<dbReference type="InterPro" id="IPR050570">
    <property type="entry name" value="Cell_wall_metabolism_enzyme"/>
</dbReference>
<feature type="compositionally biased region" description="Acidic residues" evidence="3">
    <location>
        <begin position="217"/>
        <end position="226"/>
    </location>
</feature>
<keyword evidence="2" id="KW-0175">Coiled coil</keyword>
<feature type="coiled-coil region" evidence="2">
    <location>
        <begin position="361"/>
        <end position="398"/>
    </location>
</feature>
<dbReference type="GO" id="GO:0004222">
    <property type="term" value="F:metalloendopeptidase activity"/>
    <property type="evidence" value="ECO:0007669"/>
    <property type="project" value="TreeGrafter"/>
</dbReference>
<dbReference type="EMBL" id="DVMP01000136">
    <property type="protein sequence ID" value="HIU26304.1"/>
    <property type="molecule type" value="Genomic_DNA"/>
</dbReference>
<feature type="domain" description="LysM" evidence="6">
    <location>
        <begin position="607"/>
        <end position="651"/>
    </location>
</feature>
<dbReference type="CDD" id="cd00118">
    <property type="entry name" value="LysM"/>
    <property type="match status" value="1"/>
</dbReference>
<dbReference type="PANTHER" id="PTHR21666">
    <property type="entry name" value="PEPTIDASE-RELATED"/>
    <property type="match status" value="1"/>
</dbReference>
<name>A0A9D1L635_9FIRM</name>
<evidence type="ECO:0000259" key="5">
    <source>
        <dbReference type="PROSITE" id="PS51109"/>
    </source>
</evidence>
<dbReference type="Pfam" id="PF07501">
    <property type="entry name" value="G5"/>
    <property type="match status" value="1"/>
</dbReference>
<feature type="transmembrane region" description="Helical" evidence="4">
    <location>
        <begin position="425"/>
        <end position="448"/>
    </location>
</feature>
<dbReference type="SMART" id="SM00257">
    <property type="entry name" value="LysM"/>
    <property type="match status" value="1"/>
</dbReference>
<comment type="caution">
    <text evidence="7">The sequence shown here is derived from an EMBL/GenBank/DDBJ whole genome shotgun (WGS) entry which is preliminary data.</text>
</comment>
<evidence type="ECO:0000313" key="8">
    <source>
        <dbReference type="Proteomes" id="UP000824090"/>
    </source>
</evidence>
<dbReference type="Gene3D" id="3.10.350.10">
    <property type="entry name" value="LysM domain"/>
    <property type="match status" value="1"/>
</dbReference>
<keyword evidence="4" id="KW-0812">Transmembrane</keyword>
<feature type="compositionally biased region" description="Basic and acidic residues" evidence="3">
    <location>
        <begin position="281"/>
        <end position="320"/>
    </location>
</feature>
<feature type="domain" description="G5" evidence="5">
    <location>
        <begin position="658"/>
        <end position="738"/>
    </location>
</feature>
<dbReference type="InterPro" id="IPR016047">
    <property type="entry name" value="M23ase_b-sheet_dom"/>
</dbReference>
<feature type="region of interest" description="Disordered" evidence="3">
    <location>
        <begin position="191"/>
        <end position="257"/>
    </location>
</feature>
<accession>A0A9D1L635</accession>
<feature type="compositionally biased region" description="Basic and acidic residues" evidence="3">
    <location>
        <begin position="34"/>
        <end position="47"/>
    </location>
</feature>
<evidence type="ECO:0000256" key="1">
    <source>
        <dbReference type="ARBA" id="ARBA00022729"/>
    </source>
</evidence>
<dbReference type="InterPro" id="IPR011098">
    <property type="entry name" value="G5_dom"/>
</dbReference>
<feature type="region of interest" description="Disordered" evidence="3">
    <location>
        <begin position="275"/>
        <end position="326"/>
    </location>
</feature>
<dbReference type="CDD" id="cd12797">
    <property type="entry name" value="M23_peptidase"/>
    <property type="match status" value="1"/>
</dbReference>
<dbReference type="Gene3D" id="2.20.230.10">
    <property type="entry name" value="Resuscitation-promoting factor rpfb"/>
    <property type="match status" value="1"/>
</dbReference>
<feature type="compositionally biased region" description="Basic and acidic residues" evidence="3">
    <location>
        <begin position="119"/>
        <end position="145"/>
    </location>
</feature>
<dbReference type="Gene3D" id="2.70.70.10">
    <property type="entry name" value="Glucose Permease (Domain IIA)"/>
    <property type="match status" value="1"/>
</dbReference>
<keyword evidence="1" id="KW-0732">Signal</keyword>
<reference evidence="7" key="2">
    <citation type="journal article" date="2021" name="PeerJ">
        <title>Extensive microbial diversity within the chicken gut microbiome revealed by metagenomics and culture.</title>
        <authorList>
            <person name="Gilroy R."/>
            <person name="Ravi A."/>
            <person name="Getino M."/>
            <person name="Pursley I."/>
            <person name="Horton D.L."/>
            <person name="Alikhan N.F."/>
            <person name="Baker D."/>
            <person name="Gharbi K."/>
            <person name="Hall N."/>
            <person name="Watson M."/>
            <person name="Adriaenssens E.M."/>
            <person name="Foster-Nyarko E."/>
            <person name="Jarju S."/>
            <person name="Secka A."/>
            <person name="Antonio M."/>
            <person name="Oren A."/>
            <person name="Chaudhuri R.R."/>
            <person name="La Ragione R."/>
            <person name="Hildebrand F."/>
            <person name="Pallen M.J."/>
        </authorList>
    </citation>
    <scope>NUCLEOTIDE SEQUENCE</scope>
    <source>
        <strain evidence="7">ChiHcec3-6078</strain>
    </source>
</reference>
<dbReference type="SUPFAM" id="SSF54106">
    <property type="entry name" value="LysM domain"/>
    <property type="match status" value="1"/>
</dbReference>
<feature type="compositionally biased region" description="Basic and acidic residues" evidence="3">
    <location>
        <begin position="191"/>
        <end position="210"/>
    </location>
</feature>
<dbReference type="InterPro" id="IPR011055">
    <property type="entry name" value="Dup_hybrid_motif"/>
</dbReference>
<evidence type="ECO:0000259" key="6">
    <source>
        <dbReference type="PROSITE" id="PS51782"/>
    </source>
</evidence>
<dbReference type="PROSITE" id="PS51782">
    <property type="entry name" value="LYSM"/>
    <property type="match status" value="1"/>
</dbReference>
<dbReference type="Pfam" id="PF01551">
    <property type="entry name" value="Peptidase_M23"/>
    <property type="match status" value="1"/>
</dbReference>
<protein>
    <submittedName>
        <fullName evidence="7">Peptidoglycan DD-metalloendopeptidase family protein</fullName>
    </submittedName>
</protein>
<feature type="region of interest" description="Disordered" evidence="3">
    <location>
        <begin position="119"/>
        <end position="147"/>
    </location>
</feature>
<dbReference type="SUPFAM" id="SSF51261">
    <property type="entry name" value="Duplicated hybrid motif"/>
    <property type="match status" value="1"/>
</dbReference>
<dbReference type="Pfam" id="PF01476">
    <property type="entry name" value="LysM"/>
    <property type="match status" value="1"/>
</dbReference>
<sequence>MLWRSNEGKDTDNSRRETPVSAEAEEQAPVTPSSREEDSKAPEESKTPESTAELTREEFIAGNEDAKKIYDDLLDLRKSLDALKENGVQGSFYESEDNVVIEETDEIREARQAIIDQARKDAEEKRRRRQESVKKAEEARRKEQEVIQAQQKAVLVAQEAERKRREAAEAAIRAKEIERKHLLEKMEAETKAVEERLREELEEKLSEKEPAGSAPAPEEEPALSDEEAARALEEAKEALLSVHEEQEEALAGTSEAAKAVTEDLALRQKKQAAILRRERKARAAEAEAAKAAERKKRKEEIKARREERRRQRRKEAEIARQKKRNKAAAELGGGIVNVKGVTIQTEINELPSFSWRDFFGFKDRKERKAETDKEKEALRQERERRREEARAIVDLTAQKRIENYRNSKFGRKMDAFKAFCERHKVVLLTSFSIVLLSIVGVAGVFNYYTAFAYSYNGQTLGVVKEKDDVLRITDLVQGALTEERDVDVVIDARRDIEFTRVSTIGDVPIDTSEEVLKNLTYMGDVNVEAFGIYVDGKKVGAVDSKDTAAAVLQDIRDMYTHEDEGAEVEEAVFVEDVDIRKSNTDLEDVLSEEEMVNVLSTSGEKESVHKVVAGETLADIAKLYSMKEEDILDDNSNVDPSRLKVGSALVIKQTAPLVTLRVTEKITYEETVEYQTVNQNDDSIYEGDTQTRQTGENGVNEVTARVVSVNGETIEETDLVTKVKKEPVDEIILVGTKERPPTVGSGKYIWPLSGGYRVSSGFGARWGRTHYGLDLACDVGSNVMAADGGTVTYAGYSGSYGYVIMIDHQNGMETRYAHNSKLLVSEGDKVYQGQHIAESGNTGRSTGPHLHFEIRVGGDAKNPLNYLP</sequence>
<feature type="compositionally biased region" description="Basic and acidic residues" evidence="3">
    <location>
        <begin position="1"/>
        <end position="18"/>
    </location>
</feature>